<feature type="signal peptide" evidence="1">
    <location>
        <begin position="1"/>
        <end position="24"/>
    </location>
</feature>
<proteinExistence type="predicted"/>
<gene>
    <name evidence="2" type="ORF">ACFOMG_12010</name>
</gene>
<dbReference type="Pfam" id="PF05960">
    <property type="entry name" value="DUF885"/>
    <property type="match status" value="1"/>
</dbReference>
<accession>A0ABV7VUF0</accession>
<evidence type="ECO:0000313" key="2">
    <source>
        <dbReference type="EMBL" id="MFC3680824.1"/>
    </source>
</evidence>
<dbReference type="InterPro" id="IPR010281">
    <property type="entry name" value="DUF885"/>
</dbReference>
<dbReference type="PANTHER" id="PTHR33361:SF2">
    <property type="entry name" value="DUF885 DOMAIN-CONTAINING PROTEIN"/>
    <property type="match status" value="1"/>
</dbReference>
<organism evidence="2 3">
    <name type="scientific">Bacterioplanoides pacificum</name>
    <dbReference type="NCBI Taxonomy" id="1171596"/>
    <lineage>
        <taxon>Bacteria</taxon>
        <taxon>Pseudomonadati</taxon>
        <taxon>Pseudomonadota</taxon>
        <taxon>Gammaproteobacteria</taxon>
        <taxon>Oceanospirillales</taxon>
        <taxon>Oceanospirillaceae</taxon>
        <taxon>Bacterioplanoides</taxon>
    </lineage>
</organism>
<dbReference type="Proteomes" id="UP001595722">
    <property type="component" value="Unassembled WGS sequence"/>
</dbReference>
<evidence type="ECO:0000256" key="1">
    <source>
        <dbReference type="SAM" id="SignalP"/>
    </source>
</evidence>
<feature type="chain" id="PRO_5046791431" evidence="1">
    <location>
        <begin position="25"/>
        <end position="635"/>
    </location>
</feature>
<protein>
    <submittedName>
        <fullName evidence="2">DUF885 domain-containing protein</fullName>
    </submittedName>
</protein>
<reference evidence="3" key="1">
    <citation type="journal article" date="2019" name="Int. J. Syst. Evol. Microbiol.">
        <title>The Global Catalogue of Microorganisms (GCM) 10K type strain sequencing project: providing services to taxonomists for standard genome sequencing and annotation.</title>
        <authorList>
            <consortium name="The Broad Institute Genomics Platform"/>
            <consortium name="The Broad Institute Genome Sequencing Center for Infectious Disease"/>
            <person name="Wu L."/>
            <person name="Ma J."/>
        </authorList>
    </citation>
    <scope>NUCLEOTIDE SEQUENCE [LARGE SCALE GENOMIC DNA]</scope>
    <source>
        <strain evidence="3">KCTC 42424</strain>
    </source>
</reference>
<evidence type="ECO:0000313" key="3">
    <source>
        <dbReference type="Proteomes" id="UP001595722"/>
    </source>
</evidence>
<name>A0ABV7VUF0_9GAMM</name>
<dbReference type="EMBL" id="JBHRYB010000013">
    <property type="protein sequence ID" value="MFC3680824.1"/>
    <property type="molecule type" value="Genomic_DNA"/>
</dbReference>
<keyword evidence="1" id="KW-0732">Signal</keyword>
<sequence>MLFSPGLRRTLVACCFFLPLTACQLLPAKSGDNEPQQTFSAEQQQQANTTASDVFADYSSWQLENSPILASRLGIQGQFGWDDLSPEAQDKRSADLQVLRNRLKAIDEAALTPQNQASYQTLLNQLEFDLLRVPLNLLADPLAENNNLLFQVDDILLNHHPLRNIEDAHDYISRIEALPQLMQRWQEQLQQRQQSGYPLLQSSLSDNLALARQHQQQARQGEGLLWQDFNTKLAALTLYPSSEKILLSKMRKALQRQAAGAYGNIAAELQRQLNSASAHTALLEHNQGMRYYQLLLNFHAQTELDASQLFQQTEQQGADLIQQLLDQARLLGFSTANKSVSEQLADFFAWLPQQTSQDPLLQPPSQPTDYQRDTLQQLAAQLPFHFTLLPASALAINRLSGRTSWPQPAFTYQPGFNGQAALLNWRPQLSQAFSRADMILSNAAYAVPGLHLQYALAQENDDLPDFRSQPYLGHFNPGWRLYAQQLTSVFDTSNPWLRLAVRLKLLQAASLAATDLGIHAKGWNRLQALDYLTRQGGLSETQAQHQVTRLLQQPAMAVARWSGFQQLQQLHIRTELAFKKQGMVFDDAAFHSTLLRQGAVPVTVAGQLLDQWVAEQAEIARQRASSKEQTSEAQP</sequence>
<comment type="caution">
    <text evidence="2">The sequence shown here is derived from an EMBL/GenBank/DDBJ whole genome shotgun (WGS) entry which is preliminary data.</text>
</comment>
<keyword evidence="3" id="KW-1185">Reference proteome</keyword>
<dbReference type="PANTHER" id="PTHR33361">
    <property type="entry name" value="GLR0591 PROTEIN"/>
    <property type="match status" value="1"/>
</dbReference>
<dbReference type="RefSeq" id="WP_376866923.1">
    <property type="nucleotide sequence ID" value="NZ_JBHRYB010000013.1"/>
</dbReference>